<proteinExistence type="predicted"/>
<dbReference type="Proteomes" id="UP000035963">
    <property type="component" value="Unassembled WGS sequence"/>
</dbReference>
<evidence type="ECO:0000313" key="2">
    <source>
        <dbReference type="Proteomes" id="UP000035963"/>
    </source>
</evidence>
<dbReference type="OrthoDB" id="9134450at2"/>
<gene>
    <name evidence="1" type="ORF">EOS_12335</name>
</gene>
<name>A0A0J1G155_9BURK</name>
<reference evidence="1 2" key="1">
    <citation type="journal article" date="2015" name="Genome Announc.">
        <title>Draft Genome Sequence of Burkholderia sp. Strain PML1(12), an Ectomycorrhizosphere-Inhabiting Bacterium with Effective Mineral-Weathering Ability.</title>
        <authorList>
            <person name="Uroz S."/>
            <person name="Oger P."/>
        </authorList>
    </citation>
    <scope>NUCLEOTIDE SEQUENCE [LARGE SCALE GENOMIC DNA]</scope>
    <source>
        <strain evidence="2">PML1(12)</strain>
    </source>
</reference>
<dbReference type="RefSeq" id="WP_075645320.1">
    <property type="nucleotide sequence ID" value="NZ_AEJF01000082.1"/>
</dbReference>
<dbReference type="EMBL" id="AEJF01000082">
    <property type="protein sequence ID" value="KLU25908.1"/>
    <property type="molecule type" value="Genomic_DNA"/>
</dbReference>
<evidence type="ECO:0000313" key="1">
    <source>
        <dbReference type="EMBL" id="KLU25908.1"/>
    </source>
</evidence>
<dbReference type="PATRIC" id="fig|908627.4.peg.2734"/>
<keyword evidence="2" id="KW-1185">Reference proteome</keyword>
<dbReference type="AlphaFoldDB" id="A0A0J1G155"/>
<sequence>MDKDILGMLAAYREGSIDLGKLKTWIAAESPRITAQLPRGQFLKLRHGNDYARMAAIARLLPSCEKCALVGAPRQFASRQEYDDYSKRRDASVASGTLRSITPPLWTRDGPHTAEAVMYYTCSICGSIWAFGEPERAENGFWERLA</sequence>
<organism evidence="1 2">
    <name type="scientific">Caballeronia mineralivorans PML1(12)</name>
    <dbReference type="NCBI Taxonomy" id="908627"/>
    <lineage>
        <taxon>Bacteria</taxon>
        <taxon>Pseudomonadati</taxon>
        <taxon>Pseudomonadota</taxon>
        <taxon>Betaproteobacteria</taxon>
        <taxon>Burkholderiales</taxon>
        <taxon>Burkholderiaceae</taxon>
        <taxon>Caballeronia</taxon>
    </lineage>
</organism>
<protein>
    <submittedName>
        <fullName evidence="1">Uncharacterized protein</fullName>
    </submittedName>
</protein>
<accession>A0A0J1G155</accession>
<comment type="caution">
    <text evidence="1">The sequence shown here is derived from an EMBL/GenBank/DDBJ whole genome shotgun (WGS) entry which is preliminary data.</text>
</comment>